<evidence type="ECO:0000256" key="1">
    <source>
        <dbReference type="ARBA" id="ARBA00023015"/>
    </source>
</evidence>
<name>A0A5P2FWN8_9BACT</name>
<evidence type="ECO:0000313" key="5">
    <source>
        <dbReference type="EMBL" id="QES87936.1"/>
    </source>
</evidence>
<dbReference type="OrthoDB" id="8231503at2"/>
<dbReference type="PANTHER" id="PTHR33204">
    <property type="entry name" value="TRANSCRIPTIONAL REGULATOR, MARR FAMILY"/>
    <property type="match status" value="1"/>
</dbReference>
<sequence length="116" mass="13472">MKAIRKTKDFNPCNCPVTHSFNKIGGKWKITIFYLISKSYFRSSAMLKVLPTISKQTLLNQLKELTEDQLIERIVFPEMPPRVEYHLTEYGLTIIPAIKGLQEWGLKDMARTVIEK</sequence>
<dbReference type="PANTHER" id="PTHR33204:SF29">
    <property type="entry name" value="TRANSCRIPTIONAL REGULATOR"/>
    <property type="match status" value="1"/>
</dbReference>
<dbReference type="RefSeq" id="WP_131328823.1">
    <property type="nucleotide sequence ID" value="NZ_CP044016.1"/>
</dbReference>
<proteinExistence type="predicted"/>
<dbReference type="EMBL" id="CP044016">
    <property type="protein sequence ID" value="QES87936.1"/>
    <property type="molecule type" value="Genomic_DNA"/>
</dbReference>
<reference evidence="5 6" key="1">
    <citation type="submission" date="2019-09" db="EMBL/GenBank/DDBJ databases">
        <title>Complete genome sequence of Arachidicoccus sp. B3-10 isolated from apple orchard soil.</title>
        <authorList>
            <person name="Kim H.S."/>
            <person name="Han K.-I."/>
            <person name="Suh M.K."/>
            <person name="Lee K.C."/>
            <person name="Eom M.K."/>
            <person name="Kim J.-S."/>
            <person name="Kang S.W."/>
            <person name="Sin Y."/>
            <person name="Lee J.-S."/>
        </authorList>
    </citation>
    <scope>NUCLEOTIDE SEQUENCE [LARGE SCALE GENOMIC DNA]</scope>
    <source>
        <strain evidence="5 6">B3-10</strain>
    </source>
</reference>
<dbReference type="SUPFAM" id="SSF46785">
    <property type="entry name" value="Winged helix' DNA-binding domain"/>
    <property type="match status" value="1"/>
</dbReference>
<keyword evidence="1" id="KW-0805">Transcription regulation</keyword>
<evidence type="ECO:0000259" key="4">
    <source>
        <dbReference type="PROSITE" id="PS51118"/>
    </source>
</evidence>
<protein>
    <submittedName>
        <fullName evidence="5">Helix-turn-helix transcriptional regulator</fullName>
    </submittedName>
</protein>
<dbReference type="KEGG" id="arac:E0W69_004405"/>
<dbReference type="InterPro" id="IPR036390">
    <property type="entry name" value="WH_DNA-bd_sf"/>
</dbReference>
<evidence type="ECO:0000313" key="6">
    <source>
        <dbReference type="Proteomes" id="UP000292424"/>
    </source>
</evidence>
<keyword evidence="2" id="KW-0238">DNA-binding</keyword>
<keyword evidence="6" id="KW-1185">Reference proteome</keyword>
<evidence type="ECO:0000256" key="3">
    <source>
        <dbReference type="ARBA" id="ARBA00023163"/>
    </source>
</evidence>
<organism evidence="5 6">
    <name type="scientific">Rhizosphaericola mali</name>
    <dbReference type="NCBI Taxonomy" id="2545455"/>
    <lineage>
        <taxon>Bacteria</taxon>
        <taxon>Pseudomonadati</taxon>
        <taxon>Bacteroidota</taxon>
        <taxon>Chitinophagia</taxon>
        <taxon>Chitinophagales</taxon>
        <taxon>Chitinophagaceae</taxon>
        <taxon>Rhizosphaericola</taxon>
    </lineage>
</organism>
<accession>A0A5P2FWN8</accession>
<evidence type="ECO:0000256" key="2">
    <source>
        <dbReference type="ARBA" id="ARBA00023125"/>
    </source>
</evidence>
<dbReference type="PROSITE" id="PS51118">
    <property type="entry name" value="HTH_HXLR"/>
    <property type="match status" value="1"/>
</dbReference>
<dbReference type="InterPro" id="IPR002577">
    <property type="entry name" value="HTH_HxlR"/>
</dbReference>
<dbReference type="Gene3D" id="1.10.10.10">
    <property type="entry name" value="Winged helix-like DNA-binding domain superfamily/Winged helix DNA-binding domain"/>
    <property type="match status" value="1"/>
</dbReference>
<dbReference type="AlphaFoldDB" id="A0A5P2FWN8"/>
<keyword evidence="3" id="KW-0804">Transcription</keyword>
<feature type="domain" description="HTH hxlR-type" evidence="4">
    <location>
        <begin position="15"/>
        <end position="113"/>
    </location>
</feature>
<dbReference type="InterPro" id="IPR036388">
    <property type="entry name" value="WH-like_DNA-bd_sf"/>
</dbReference>
<gene>
    <name evidence="5" type="ORF">E0W69_004405</name>
</gene>
<dbReference type="GO" id="GO:0003677">
    <property type="term" value="F:DNA binding"/>
    <property type="evidence" value="ECO:0007669"/>
    <property type="project" value="UniProtKB-KW"/>
</dbReference>
<dbReference type="Pfam" id="PF01638">
    <property type="entry name" value="HxlR"/>
    <property type="match status" value="1"/>
</dbReference>
<dbReference type="Proteomes" id="UP000292424">
    <property type="component" value="Chromosome"/>
</dbReference>